<dbReference type="STRING" id="660517.SAMN04487946_10470"/>
<feature type="transmembrane region" description="Helical" evidence="1">
    <location>
        <begin position="39"/>
        <end position="60"/>
    </location>
</feature>
<keyword evidence="1" id="KW-1133">Transmembrane helix</keyword>
<reference evidence="3" key="1">
    <citation type="submission" date="2016-10" db="EMBL/GenBank/DDBJ databases">
        <authorList>
            <person name="Varghese N."/>
            <person name="Submissions S."/>
        </authorList>
    </citation>
    <scope>NUCLEOTIDE SEQUENCE [LARGE SCALE GENOMIC DNA]</scope>
    <source>
        <strain evidence="3">CGMCC 1.10118</strain>
    </source>
</reference>
<evidence type="ECO:0000313" key="2">
    <source>
        <dbReference type="EMBL" id="SDX92371.1"/>
    </source>
</evidence>
<sequence>MTLMLDAARVAAGINIVLLLAVLRVWIGTYREIRAPFTLASMVFATFLLAENVVALYFYFTAPAMPTVAVQVMMLLQILETGGIGALTYMTWQ</sequence>
<feature type="transmembrane region" description="Helical" evidence="1">
    <location>
        <begin position="6"/>
        <end position="27"/>
    </location>
</feature>
<dbReference type="Pfam" id="PF26119">
    <property type="entry name" value="DUF8036"/>
    <property type="match status" value="1"/>
</dbReference>
<evidence type="ECO:0000256" key="1">
    <source>
        <dbReference type="SAM" id="Phobius"/>
    </source>
</evidence>
<keyword evidence="3" id="KW-1185">Reference proteome</keyword>
<dbReference type="Proteomes" id="UP000199170">
    <property type="component" value="Unassembled WGS sequence"/>
</dbReference>
<feature type="transmembrane region" description="Helical" evidence="1">
    <location>
        <begin position="72"/>
        <end position="92"/>
    </location>
</feature>
<keyword evidence="1" id="KW-0472">Membrane</keyword>
<evidence type="ECO:0000313" key="3">
    <source>
        <dbReference type="Proteomes" id="UP000199170"/>
    </source>
</evidence>
<gene>
    <name evidence="2" type="ORF">SAMN04487946_10470</name>
</gene>
<proteinExistence type="predicted"/>
<dbReference type="OrthoDB" id="205211at2157"/>
<keyword evidence="1" id="KW-0812">Transmembrane</keyword>
<organism evidence="2 3">
    <name type="scientific">Halobellus clavatus</name>
    <dbReference type="NCBI Taxonomy" id="660517"/>
    <lineage>
        <taxon>Archaea</taxon>
        <taxon>Methanobacteriati</taxon>
        <taxon>Methanobacteriota</taxon>
        <taxon>Stenosarchaea group</taxon>
        <taxon>Halobacteria</taxon>
        <taxon>Halobacteriales</taxon>
        <taxon>Haloferacaceae</taxon>
        <taxon>Halobellus</taxon>
    </lineage>
</organism>
<dbReference type="InterPro" id="IPR058349">
    <property type="entry name" value="DUF8036"/>
</dbReference>
<dbReference type="EMBL" id="FNPB01000004">
    <property type="protein sequence ID" value="SDX92371.1"/>
    <property type="molecule type" value="Genomic_DNA"/>
</dbReference>
<protein>
    <submittedName>
        <fullName evidence="2">Uncharacterized protein</fullName>
    </submittedName>
</protein>
<dbReference type="RefSeq" id="WP_089766652.1">
    <property type="nucleotide sequence ID" value="NZ_FNPB01000004.1"/>
</dbReference>
<name>A0A1H3FN49_9EURY</name>
<accession>A0A1H3FN49</accession>
<dbReference type="AlphaFoldDB" id="A0A1H3FN49"/>